<dbReference type="Gene3D" id="3.20.20.60">
    <property type="entry name" value="Phosphoenolpyruvate-binding domains"/>
    <property type="match status" value="1"/>
</dbReference>
<dbReference type="PANTHER" id="PTHR32308">
    <property type="entry name" value="LYASE BETA SUBUNIT, PUTATIVE (AFU_ORTHOLOGUE AFUA_4G13030)-RELATED"/>
    <property type="match status" value="1"/>
</dbReference>
<name>A0A0B1PYS6_9HYPH</name>
<comment type="caution">
    <text evidence="8">The sequence shown here is derived from an EMBL/GenBank/DDBJ whole genome shotgun (WGS) entry which is preliminary data.</text>
</comment>
<feature type="binding site" evidence="6">
    <location>
        <position position="148"/>
    </location>
    <ligand>
        <name>Mg(2+)</name>
        <dbReference type="ChEBI" id="CHEBI:18420"/>
    </ligand>
</feature>
<dbReference type="SUPFAM" id="SSF51621">
    <property type="entry name" value="Phosphoenolpyruvate/pyruvate domain"/>
    <property type="match status" value="1"/>
</dbReference>
<dbReference type="PIRSF" id="PIRSF015582">
    <property type="entry name" value="Cit_lyase_B"/>
    <property type="match status" value="1"/>
</dbReference>
<evidence type="ECO:0000313" key="9">
    <source>
        <dbReference type="Proteomes" id="UP000030826"/>
    </source>
</evidence>
<dbReference type="GO" id="GO:0000287">
    <property type="term" value="F:magnesium ion binding"/>
    <property type="evidence" value="ECO:0007669"/>
    <property type="project" value="TreeGrafter"/>
</dbReference>
<feature type="binding site" evidence="6">
    <location>
        <position position="119"/>
    </location>
    <ligand>
        <name>Mg(2+)</name>
        <dbReference type="ChEBI" id="CHEBI:18420"/>
    </ligand>
</feature>
<dbReference type="RefSeq" id="WP_039195163.1">
    <property type="nucleotide sequence ID" value="NZ_JRFJ01000005.1"/>
</dbReference>
<evidence type="ECO:0000256" key="1">
    <source>
        <dbReference type="ARBA" id="ARBA00001946"/>
    </source>
</evidence>
<dbReference type="GO" id="GO:0003824">
    <property type="term" value="F:catalytic activity"/>
    <property type="evidence" value="ECO:0007669"/>
    <property type="project" value="InterPro"/>
</dbReference>
<reference evidence="8 9" key="1">
    <citation type="submission" date="2014-09" db="EMBL/GenBank/DDBJ databases">
        <title>Isolation and characterization of Aurantimonas altamirensis ON-56566 from clinical sample following a dog bite.</title>
        <authorList>
            <person name="Eshaghi A."/>
            <person name="Li A."/>
            <person name="Shahinas D."/>
            <person name="Bahn P."/>
            <person name="Kus J.V."/>
            <person name="Patel S.N."/>
        </authorList>
    </citation>
    <scope>NUCLEOTIDE SEQUENCE [LARGE SCALE GENOMIC DNA]</scope>
    <source>
        <strain evidence="8 9">ON-56566</strain>
    </source>
</reference>
<protein>
    <recommendedName>
        <fullName evidence="7">HpcH/HpaI aldolase/citrate lyase domain-containing protein</fullName>
    </recommendedName>
</protein>
<dbReference type="STRING" id="370622.LA66_17185"/>
<dbReference type="PANTHER" id="PTHR32308:SF10">
    <property type="entry name" value="CITRATE LYASE SUBUNIT BETA"/>
    <property type="match status" value="1"/>
</dbReference>
<evidence type="ECO:0000256" key="3">
    <source>
        <dbReference type="ARBA" id="ARBA00022723"/>
    </source>
</evidence>
<proteinExistence type="inferred from homology"/>
<dbReference type="InterPro" id="IPR005000">
    <property type="entry name" value="Aldolase/citrate-lyase_domain"/>
</dbReference>
<evidence type="ECO:0000256" key="6">
    <source>
        <dbReference type="PIRSR" id="PIRSR015582-2"/>
    </source>
</evidence>
<dbReference type="Proteomes" id="UP000030826">
    <property type="component" value="Unassembled WGS sequence"/>
</dbReference>
<accession>A0A0B1PYS6</accession>
<gene>
    <name evidence="8" type="ORF">LA66_17185</name>
</gene>
<dbReference type="Pfam" id="PF03328">
    <property type="entry name" value="HpcH_HpaI"/>
    <property type="match status" value="1"/>
</dbReference>
<dbReference type="EMBL" id="JRFJ01000005">
    <property type="protein sequence ID" value="KHJ53658.1"/>
    <property type="molecule type" value="Genomic_DNA"/>
</dbReference>
<dbReference type="InterPro" id="IPR015813">
    <property type="entry name" value="Pyrv/PenolPyrv_kinase-like_dom"/>
</dbReference>
<evidence type="ECO:0000256" key="4">
    <source>
        <dbReference type="ARBA" id="ARBA00022842"/>
    </source>
</evidence>
<evidence type="ECO:0000256" key="2">
    <source>
        <dbReference type="ARBA" id="ARBA00005568"/>
    </source>
</evidence>
<keyword evidence="3 6" id="KW-0479">Metal-binding</keyword>
<comment type="similarity">
    <text evidence="2">Belongs to the HpcH/HpaI aldolase family.</text>
</comment>
<organism evidence="8 9">
    <name type="scientific">Aureimonas altamirensis</name>
    <dbReference type="NCBI Taxonomy" id="370622"/>
    <lineage>
        <taxon>Bacteria</taxon>
        <taxon>Pseudomonadati</taxon>
        <taxon>Pseudomonadota</taxon>
        <taxon>Alphaproteobacteria</taxon>
        <taxon>Hyphomicrobiales</taxon>
        <taxon>Aurantimonadaceae</taxon>
        <taxon>Aureimonas</taxon>
    </lineage>
</organism>
<feature type="binding site" evidence="5">
    <location>
        <position position="68"/>
    </location>
    <ligand>
        <name>substrate</name>
    </ligand>
</feature>
<keyword evidence="4 6" id="KW-0460">Magnesium</keyword>
<dbReference type="OrthoDB" id="9800547at2"/>
<sequence>MTSKARRSALYVPASNERAITKIGSLACDIVILDLEDAVAPDRKSFARTNAVAASRSILERGGEAHIRINAIDSAEFEQDVLALRQTTASVVVPKVNGADDLRTVARHLPDRPIWAMIETCFGVQNIGDIAGESGNLPLAGLIIGANDLAKEMCCRLDRSRRPIWPALSMAVIAARANGLDILDAVFNRIDDREGFEAECAEGVEFGFDGKTLIHPTQIEPCNRIFSPDADDIAWAERVVSAFSSPENASVNALNIDGRMVERLHLAAAARILSRR</sequence>
<evidence type="ECO:0000313" key="8">
    <source>
        <dbReference type="EMBL" id="KHJ53658.1"/>
    </source>
</evidence>
<comment type="cofactor">
    <cofactor evidence="1">
        <name>Mg(2+)</name>
        <dbReference type="ChEBI" id="CHEBI:18420"/>
    </cofactor>
</comment>
<feature type="domain" description="HpcH/HpaI aldolase/citrate lyase" evidence="7">
    <location>
        <begin position="7"/>
        <end position="216"/>
    </location>
</feature>
<evidence type="ECO:0000256" key="5">
    <source>
        <dbReference type="PIRSR" id="PIRSR015582-1"/>
    </source>
</evidence>
<evidence type="ECO:0000259" key="7">
    <source>
        <dbReference type="Pfam" id="PF03328"/>
    </source>
</evidence>
<feature type="binding site" evidence="5">
    <location>
        <position position="119"/>
    </location>
    <ligand>
        <name>substrate</name>
    </ligand>
</feature>
<dbReference type="GO" id="GO:0006107">
    <property type="term" value="P:oxaloacetate metabolic process"/>
    <property type="evidence" value="ECO:0007669"/>
    <property type="project" value="TreeGrafter"/>
</dbReference>
<dbReference type="InterPro" id="IPR040442">
    <property type="entry name" value="Pyrv_kinase-like_dom_sf"/>
</dbReference>
<dbReference type="InterPro" id="IPR011206">
    <property type="entry name" value="Citrate_lyase_beta/mcl1/mcl2"/>
</dbReference>
<dbReference type="AlphaFoldDB" id="A0A0B1PYS6"/>